<organism evidence="1 2">
    <name type="scientific">Armillaria solidipes</name>
    <dbReference type="NCBI Taxonomy" id="1076256"/>
    <lineage>
        <taxon>Eukaryota</taxon>
        <taxon>Fungi</taxon>
        <taxon>Dikarya</taxon>
        <taxon>Basidiomycota</taxon>
        <taxon>Agaricomycotina</taxon>
        <taxon>Agaricomycetes</taxon>
        <taxon>Agaricomycetidae</taxon>
        <taxon>Agaricales</taxon>
        <taxon>Marasmiineae</taxon>
        <taxon>Physalacriaceae</taxon>
        <taxon>Armillaria</taxon>
    </lineage>
</organism>
<evidence type="ECO:0000313" key="1">
    <source>
        <dbReference type="EMBL" id="PBK61751.1"/>
    </source>
</evidence>
<dbReference type="AlphaFoldDB" id="A0A2H3ASJ9"/>
<accession>A0A2H3ASJ9</accession>
<protein>
    <submittedName>
        <fullName evidence="1">Uncharacterized protein</fullName>
    </submittedName>
</protein>
<dbReference type="Proteomes" id="UP000218334">
    <property type="component" value="Unassembled WGS sequence"/>
</dbReference>
<name>A0A2H3ASJ9_9AGAR</name>
<sequence length="207" mass="23212">MGDIGFPFRGLSGDELYLPRTSLDLQFQAEGSNTFEPLAVTVFKPFEPFTSAAVLPVQRLSDNEKAILKLADHRLGYCGGKGSPVPWRAWHLTGLSLYVMMRTGLTPRFGRIGCGRSPPVSTWHYKLSNHNTELAAYRLLHRLQGHYIPHLFGFVRLRLIPESKVDNTHNQKSNVSRLELIQNAVRKDSMTMVPSSSPRGLTPQKQG</sequence>
<proteinExistence type="predicted"/>
<keyword evidence="2" id="KW-1185">Reference proteome</keyword>
<evidence type="ECO:0000313" key="2">
    <source>
        <dbReference type="Proteomes" id="UP000218334"/>
    </source>
</evidence>
<reference evidence="2" key="1">
    <citation type="journal article" date="2017" name="Nat. Ecol. Evol.">
        <title>Genome expansion and lineage-specific genetic innovations in the forest pathogenic fungi Armillaria.</title>
        <authorList>
            <person name="Sipos G."/>
            <person name="Prasanna A.N."/>
            <person name="Walter M.C."/>
            <person name="O'Connor E."/>
            <person name="Balint B."/>
            <person name="Krizsan K."/>
            <person name="Kiss B."/>
            <person name="Hess J."/>
            <person name="Varga T."/>
            <person name="Slot J."/>
            <person name="Riley R."/>
            <person name="Boka B."/>
            <person name="Rigling D."/>
            <person name="Barry K."/>
            <person name="Lee J."/>
            <person name="Mihaltcheva S."/>
            <person name="LaButti K."/>
            <person name="Lipzen A."/>
            <person name="Waldron R."/>
            <person name="Moloney N.M."/>
            <person name="Sperisen C."/>
            <person name="Kredics L."/>
            <person name="Vagvoelgyi C."/>
            <person name="Patrignani A."/>
            <person name="Fitzpatrick D."/>
            <person name="Nagy I."/>
            <person name="Doyle S."/>
            <person name="Anderson J.B."/>
            <person name="Grigoriev I.V."/>
            <person name="Gueldener U."/>
            <person name="Muensterkoetter M."/>
            <person name="Nagy L.G."/>
        </authorList>
    </citation>
    <scope>NUCLEOTIDE SEQUENCE [LARGE SCALE GENOMIC DNA]</scope>
    <source>
        <strain evidence="2">28-4</strain>
    </source>
</reference>
<gene>
    <name evidence="1" type="ORF">ARMSODRAFT_981319</name>
</gene>
<dbReference type="EMBL" id="KZ293473">
    <property type="protein sequence ID" value="PBK61751.1"/>
    <property type="molecule type" value="Genomic_DNA"/>
</dbReference>